<dbReference type="InterPro" id="IPR000195">
    <property type="entry name" value="Rab-GAP-TBC_dom"/>
</dbReference>
<dbReference type="SMART" id="SM00164">
    <property type="entry name" value="TBC"/>
    <property type="match status" value="1"/>
</dbReference>
<dbReference type="PANTHER" id="PTHR22957">
    <property type="entry name" value="TBC1 DOMAIN FAMILY MEMBER GTPASE-ACTIVATING PROTEIN"/>
    <property type="match status" value="1"/>
</dbReference>
<evidence type="ECO:0000256" key="6">
    <source>
        <dbReference type="ARBA" id="ARBA00023212"/>
    </source>
</evidence>
<evidence type="ECO:0000313" key="11">
    <source>
        <dbReference type="Proteomes" id="UP001152797"/>
    </source>
</evidence>
<evidence type="ECO:0000256" key="2">
    <source>
        <dbReference type="ARBA" id="ARBA00006039"/>
    </source>
</evidence>
<keyword evidence="6" id="KW-0206">Cytoskeleton</keyword>
<dbReference type="GO" id="GO:0008290">
    <property type="term" value="C:F-actin capping protein complex"/>
    <property type="evidence" value="ECO:0007669"/>
    <property type="project" value="InterPro"/>
</dbReference>
<feature type="region of interest" description="Disordered" evidence="7">
    <location>
        <begin position="515"/>
        <end position="537"/>
    </location>
</feature>
<dbReference type="InterPro" id="IPR035969">
    <property type="entry name" value="Rab-GAP_TBC_sf"/>
</dbReference>
<dbReference type="Gene3D" id="3.90.1150.210">
    <property type="entry name" value="F-actin capping protein, beta subunit"/>
    <property type="match status" value="1"/>
</dbReference>
<comment type="similarity">
    <text evidence="2">Belongs to the F-actin-capping protein beta subunit family.</text>
</comment>
<dbReference type="Pfam" id="PF00566">
    <property type="entry name" value="RabGAP-TBC"/>
    <property type="match status" value="1"/>
</dbReference>
<evidence type="ECO:0000313" key="9">
    <source>
        <dbReference type="EMBL" id="CAI4014173.1"/>
    </source>
</evidence>
<dbReference type="Gene3D" id="1.20.58.570">
    <property type="match status" value="1"/>
</dbReference>
<dbReference type="PROSITE" id="PS50086">
    <property type="entry name" value="TBC_RABGAP"/>
    <property type="match status" value="1"/>
</dbReference>
<feature type="domain" description="Rab-GAP TBC" evidence="8">
    <location>
        <begin position="43"/>
        <end position="273"/>
    </location>
</feature>
<protein>
    <submittedName>
        <fullName evidence="10">GTPase-activating protein gyp1 (GAP for ypt1)</fullName>
    </submittedName>
</protein>
<proteinExistence type="inferred from homology"/>
<keyword evidence="4" id="KW-0963">Cytoplasm</keyword>
<accession>A0A9P1GIA3</accession>
<evidence type="ECO:0000313" key="10">
    <source>
        <dbReference type="EMBL" id="CAL4801485.1"/>
    </source>
</evidence>
<dbReference type="Proteomes" id="UP001152797">
    <property type="component" value="Unassembled WGS sequence"/>
</dbReference>
<keyword evidence="5" id="KW-0009">Actin-binding</keyword>
<evidence type="ECO:0000256" key="4">
    <source>
        <dbReference type="ARBA" id="ARBA00022490"/>
    </source>
</evidence>
<reference evidence="9" key="1">
    <citation type="submission" date="2022-10" db="EMBL/GenBank/DDBJ databases">
        <authorList>
            <person name="Chen Y."/>
            <person name="Dougan E. K."/>
            <person name="Chan C."/>
            <person name="Rhodes N."/>
            <person name="Thang M."/>
        </authorList>
    </citation>
    <scope>NUCLEOTIDE SEQUENCE</scope>
</reference>
<dbReference type="PRINTS" id="PR00192">
    <property type="entry name" value="FACTINCAPB"/>
</dbReference>
<dbReference type="GO" id="GO:0051016">
    <property type="term" value="P:barbed-end actin filament capping"/>
    <property type="evidence" value="ECO:0007669"/>
    <property type="project" value="InterPro"/>
</dbReference>
<dbReference type="PANTHER" id="PTHR22957:SF26">
    <property type="entry name" value="LD44506P"/>
    <property type="match status" value="1"/>
</dbReference>
<dbReference type="FunFam" id="1.10.472.80:FF:000001">
    <property type="entry name" value="TBC1 domain family member 22B"/>
    <property type="match status" value="1"/>
</dbReference>
<dbReference type="InterPro" id="IPR042276">
    <property type="entry name" value="CapZ_alpha/beta_2"/>
</dbReference>
<evidence type="ECO:0000256" key="7">
    <source>
        <dbReference type="SAM" id="MobiDB-lite"/>
    </source>
</evidence>
<dbReference type="EMBL" id="CAMXCT020006223">
    <property type="protein sequence ID" value="CAL1167548.1"/>
    <property type="molecule type" value="Genomic_DNA"/>
</dbReference>
<reference evidence="10 11" key="2">
    <citation type="submission" date="2024-05" db="EMBL/GenBank/DDBJ databases">
        <authorList>
            <person name="Chen Y."/>
            <person name="Shah S."/>
            <person name="Dougan E. K."/>
            <person name="Thang M."/>
            <person name="Chan C."/>
        </authorList>
    </citation>
    <scope>NUCLEOTIDE SEQUENCE [LARGE SCALE GENOMIC DNA]</scope>
</reference>
<dbReference type="OrthoDB" id="26371at2759"/>
<name>A0A9P1GIA3_9DINO</name>
<dbReference type="GO" id="GO:0005096">
    <property type="term" value="F:GTPase activator activity"/>
    <property type="evidence" value="ECO:0007669"/>
    <property type="project" value="TreeGrafter"/>
</dbReference>
<gene>
    <name evidence="9" type="ORF">C1SCF055_LOCUS39091</name>
</gene>
<evidence type="ECO:0000256" key="5">
    <source>
        <dbReference type="ARBA" id="ARBA00023203"/>
    </source>
</evidence>
<dbReference type="InterPro" id="IPR037282">
    <property type="entry name" value="CapZ_alpha/beta"/>
</dbReference>
<dbReference type="AlphaFoldDB" id="A0A9P1GIA3"/>
<dbReference type="InterPro" id="IPR043175">
    <property type="entry name" value="CAPZB_N"/>
</dbReference>
<dbReference type="InterPro" id="IPR001698">
    <property type="entry name" value="CAPZB"/>
</dbReference>
<dbReference type="SUPFAM" id="SSF47923">
    <property type="entry name" value="Ypt/Rab-GAP domain of gyp1p"/>
    <property type="match status" value="2"/>
</dbReference>
<evidence type="ECO:0000256" key="3">
    <source>
        <dbReference type="ARBA" id="ARBA00022467"/>
    </source>
</evidence>
<evidence type="ECO:0000256" key="1">
    <source>
        <dbReference type="ARBA" id="ARBA00004245"/>
    </source>
</evidence>
<sequence length="616" mass="69670">MQSASSSSGTQRSAKAQKFHRLLSLPTVDLAALRELLWSGAPEEDPKVRAESWQMLLGYLPPVKDRQPSGLQKKREEYEELRRRHYLPVEAEAPSIDVDAAGILRQIRLDIPRTSPGLPIFSHQRIQQLLERILFIWSVRHPASGYVQGINDLATPFVVVLLASELDCLPEEIDVDAAGDDAFEAVEAGSYWCLTKFLSDIQDHYTNGQPGIQQMVAKLREIVHRIDQKLYDHLEEQGLDFLQLSFRWMNCLLLREFPFPCVIRLWDTYISEPLEGFSSFHVYVCAVFLIYWSPQLKQMDYQQLMLFMQKLPTGRWRNQEIETLLAEAFVLKCSVNHILGQDPISLAIPSRAVQCEQGLAPYVARPLRVKEDLKANRYFIACEYNCDAGSHRSPWTDRYIPAPPGGDAEEEKLFRPSARLGRLEQAFNEVFQAYATSYYEGSVSSVYLWDLEEGYAGAFLIRKELPKIFCDGKSGVWDAVHIVEVRDSSNSNYVDFKLSSTIVLNVQVSPKGEQTELSAHLTRQAESRLDRRKKSGEDAQIMQVGSMIEDNENFLRRNLECIHIAKQHSILDSMRILRDSAPSSVAAELKGAMGAMPVSSKAPGAGAQRSAEVQGD</sequence>
<feature type="region of interest" description="Disordered" evidence="7">
    <location>
        <begin position="594"/>
        <end position="616"/>
    </location>
</feature>
<dbReference type="SUPFAM" id="SSF90096">
    <property type="entry name" value="Subunits of heterodimeric actin filament capping protein Capz"/>
    <property type="match status" value="1"/>
</dbReference>
<comment type="subcellular location">
    <subcellularLocation>
        <location evidence="1">Cytoplasm</location>
        <location evidence="1">Cytoskeleton</location>
    </subcellularLocation>
</comment>
<dbReference type="GO" id="GO:0003779">
    <property type="term" value="F:actin binding"/>
    <property type="evidence" value="ECO:0007669"/>
    <property type="project" value="UniProtKB-KW"/>
</dbReference>
<dbReference type="EMBL" id="CAMXCT010006223">
    <property type="protein sequence ID" value="CAI4014173.1"/>
    <property type="molecule type" value="Genomic_DNA"/>
</dbReference>
<keyword evidence="3" id="KW-0117">Actin capping</keyword>
<evidence type="ECO:0000259" key="8">
    <source>
        <dbReference type="PROSITE" id="PS50086"/>
    </source>
</evidence>
<dbReference type="Pfam" id="PF01115">
    <property type="entry name" value="F_actin_cap_B"/>
    <property type="match status" value="1"/>
</dbReference>
<comment type="caution">
    <text evidence="9">The sequence shown here is derived from an EMBL/GenBank/DDBJ whole genome shotgun (WGS) entry which is preliminary data.</text>
</comment>
<organism evidence="9">
    <name type="scientific">Cladocopium goreaui</name>
    <dbReference type="NCBI Taxonomy" id="2562237"/>
    <lineage>
        <taxon>Eukaryota</taxon>
        <taxon>Sar</taxon>
        <taxon>Alveolata</taxon>
        <taxon>Dinophyceae</taxon>
        <taxon>Suessiales</taxon>
        <taxon>Symbiodiniaceae</taxon>
        <taxon>Cladocopium</taxon>
    </lineage>
</organism>
<dbReference type="Gene3D" id="1.10.8.270">
    <property type="entry name" value="putative rabgap domain of human tbc1 domain family member 14 like domains"/>
    <property type="match status" value="1"/>
</dbReference>
<keyword evidence="11" id="KW-1185">Reference proteome</keyword>
<dbReference type="Gene3D" id="1.10.472.80">
    <property type="entry name" value="Ypt/Rab-GAP domain of gyp1p, domain 3"/>
    <property type="match status" value="1"/>
</dbReference>
<dbReference type="EMBL" id="CAMXCT030006223">
    <property type="protein sequence ID" value="CAL4801485.1"/>
    <property type="molecule type" value="Genomic_DNA"/>
</dbReference>